<feature type="transmembrane region" description="Helical" evidence="7">
    <location>
        <begin position="247"/>
        <end position="270"/>
    </location>
</feature>
<feature type="transmembrane region" description="Helical" evidence="7">
    <location>
        <begin position="334"/>
        <end position="356"/>
    </location>
</feature>
<evidence type="ECO:0000313" key="8">
    <source>
        <dbReference type="EMBL" id="JAS59729.1"/>
    </source>
</evidence>
<dbReference type="Gene3D" id="1.10.3080.10">
    <property type="entry name" value="Clc chloride channel"/>
    <property type="match status" value="1"/>
</dbReference>
<proteinExistence type="predicted"/>
<name>A0A1B6GBB6_9HEMI</name>
<feature type="transmembrane region" description="Helical" evidence="7">
    <location>
        <begin position="377"/>
        <end position="394"/>
    </location>
</feature>
<dbReference type="PANTHER" id="PTHR11689">
    <property type="entry name" value="CHLORIDE CHANNEL PROTEIN CLC FAMILY MEMBER"/>
    <property type="match status" value="1"/>
</dbReference>
<evidence type="ECO:0000256" key="4">
    <source>
        <dbReference type="ARBA" id="ARBA00022989"/>
    </source>
</evidence>
<dbReference type="InterPro" id="IPR001807">
    <property type="entry name" value="ClC"/>
</dbReference>
<keyword evidence="6 7" id="KW-0472">Membrane</keyword>
<evidence type="ECO:0000256" key="5">
    <source>
        <dbReference type="ARBA" id="ARBA00023122"/>
    </source>
</evidence>
<keyword evidence="5" id="KW-0129">CBS domain</keyword>
<reference evidence="8" key="1">
    <citation type="submission" date="2015-11" db="EMBL/GenBank/DDBJ databases">
        <title>De novo transcriptome assembly of four potential Pierce s Disease insect vectors from Arizona vineyards.</title>
        <authorList>
            <person name="Tassone E.E."/>
        </authorList>
    </citation>
    <scope>NUCLEOTIDE SEQUENCE</scope>
</reference>
<dbReference type="InterPro" id="IPR014743">
    <property type="entry name" value="Cl-channel_core"/>
</dbReference>
<dbReference type="PANTHER" id="PTHR11689:SF136">
    <property type="entry name" value="H(+)_CL(-) EXCHANGE TRANSPORTER 7"/>
    <property type="match status" value="1"/>
</dbReference>
<dbReference type="Pfam" id="PF00654">
    <property type="entry name" value="Voltage_CLC"/>
    <property type="match status" value="1"/>
</dbReference>
<dbReference type="InterPro" id="IPR051280">
    <property type="entry name" value="Cl-channel/antiporter"/>
</dbReference>
<evidence type="ECO:0000256" key="1">
    <source>
        <dbReference type="ARBA" id="ARBA00004141"/>
    </source>
</evidence>
<dbReference type="PRINTS" id="PR00762">
    <property type="entry name" value="CLCHANNEL"/>
</dbReference>
<protein>
    <recommendedName>
        <fullName evidence="9">Chloride channel protein</fullName>
    </recommendedName>
</protein>
<keyword evidence="4 7" id="KW-1133">Transmembrane helix</keyword>
<evidence type="ECO:0000256" key="6">
    <source>
        <dbReference type="ARBA" id="ARBA00023136"/>
    </source>
</evidence>
<feature type="transmembrane region" description="Helical" evidence="7">
    <location>
        <begin position="445"/>
        <end position="465"/>
    </location>
</feature>
<feature type="transmembrane region" description="Helical" evidence="7">
    <location>
        <begin position="95"/>
        <end position="118"/>
    </location>
</feature>
<accession>A0A1B6GBB6</accession>
<feature type="transmembrane region" description="Helical" evidence="7">
    <location>
        <begin position="139"/>
        <end position="157"/>
    </location>
</feature>
<evidence type="ECO:0008006" key="9">
    <source>
        <dbReference type="Google" id="ProtNLM"/>
    </source>
</evidence>
<evidence type="ECO:0000256" key="3">
    <source>
        <dbReference type="ARBA" id="ARBA00022737"/>
    </source>
</evidence>
<evidence type="ECO:0000256" key="2">
    <source>
        <dbReference type="ARBA" id="ARBA00022692"/>
    </source>
</evidence>
<feature type="transmembrane region" description="Helical" evidence="7">
    <location>
        <begin position="282"/>
        <end position="304"/>
    </location>
</feature>
<comment type="subcellular location">
    <subcellularLocation>
        <location evidence="1">Membrane</location>
        <topology evidence="1">Multi-pass membrane protein</topology>
    </subcellularLocation>
</comment>
<sequence>MASPLDLEPNRGPHITFSDKVIYPTGRAPTLIDINASMVWRPRQSVLSRPSSFFYVSDKYESLNYTKILNRLEVEHEKTLTYQSLMLEDCLRICYFIVAGVLTALVGVFVEGGILIVGRAKYKFLRQYVSEHFKGDYEEFAVMAVVWSLFTIVPIMIGSALVVFIAPYAAGGGVAQCVAYMNGVRVPKVLSIKGLWVKSFSTICSVVSGLAAGKEGPMMHLGAVAGGSLPSALPWPYFKSDHERRDLAAAGFGAGIAVAFGAPIGGLLLSVEEGVSFWDISLMWRSYLCILFAYFMGNLLLSMIEGHPGVFNNPDMLTFGKISSEVTEYKLFEILLFAVVGAIGGLSGALLIRLHLYTTHFRKRFVNTKTRKLTESFLVGCLVAALNLTAAMHIKSCFSLSAEDADEQDHMEYAQLHCPEGQFSDASVLFLQTQQRLIHSMFTKVPLHISGLSVLATLYFIYIVLTMGLTISAGLFVPQVVFGCVWGRMFGITLNYIFPNA</sequence>
<evidence type="ECO:0000256" key="7">
    <source>
        <dbReference type="SAM" id="Phobius"/>
    </source>
</evidence>
<dbReference type="GO" id="GO:0016020">
    <property type="term" value="C:membrane"/>
    <property type="evidence" value="ECO:0007669"/>
    <property type="project" value="UniProtKB-SubCell"/>
</dbReference>
<keyword evidence="2 7" id="KW-0812">Transmembrane</keyword>
<gene>
    <name evidence="8" type="ORF">g.30272</name>
</gene>
<feature type="transmembrane region" description="Helical" evidence="7">
    <location>
        <begin position="477"/>
        <end position="498"/>
    </location>
</feature>
<dbReference type="AlphaFoldDB" id="A0A1B6GBB6"/>
<dbReference type="EMBL" id="GECZ01010040">
    <property type="protein sequence ID" value="JAS59729.1"/>
    <property type="molecule type" value="Transcribed_RNA"/>
</dbReference>
<dbReference type="SUPFAM" id="SSF81340">
    <property type="entry name" value="Clc chloride channel"/>
    <property type="match status" value="1"/>
</dbReference>
<keyword evidence="3" id="KW-0677">Repeat</keyword>
<organism evidence="8">
    <name type="scientific">Cuerna arida</name>
    <dbReference type="NCBI Taxonomy" id="1464854"/>
    <lineage>
        <taxon>Eukaryota</taxon>
        <taxon>Metazoa</taxon>
        <taxon>Ecdysozoa</taxon>
        <taxon>Arthropoda</taxon>
        <taxon>Hexapoda</taxon>
        <taxon>Insecta</taxon>
        <taxon>Pterygota</taxon>
        <taxon>Neoptera</taxon>
        <taxon>Paraneoptera</taxon>
        <taxon>Hemiptera</taxon>
        <taxon>Auchenorrhyncha</taxon>
        <taxon>Membracoidea</taxon>
        <taxon>Cicadellidae</taxon>
        <taxon>Cicadellinae</taxon>
        <taxon>Proconiini</taxon>
        <taxon>Cuerna</taxon>
    </lineage>
</organism>
<dbReference type="GO" id="GO:0015108">
    <property type="term" value="F:chloride transmembrane transporter activity"/>
    <property type="evidence" value="ECO:0007669"/>
    <property type="project" value="InterPro"/>
</dbReference>